<dbReference type="EMBL" id="RJKM01000001">
    <property type="protein sequence ID" value="ROP40666.1"/>
    <property type="molecule type" value="Genomic_DNA"/>
</dbReference>
<keyword evidence="2" id="KW-1185">Reference proteome</keyword>
<proteinExistence type="predicted"/>
<evidence type="ECO:0000313" key="1">
    <source>
        <dbReference type="EMBL" id="ROP40666.1"/>
    </source>
</evidence>
<protein>
    <submittedName>
        <fullName evidence="1">Uncharacterized protein</fullName>
    </submittedName>
</protein>
<dbReference type="Proteomes" id="UP000268727">
    <property type="component" value="Unassembled WGS sequence"/>
</dbReference>
<organism evidence="1 2">
    <name type="scientific">Saccharothrix texasensis</name>
    <dbReference type="NCBI Taxonomy" id="103734"/>
    <lineage>
        <taxon>Bacteria</taxon>
        <taxon>Bacillati</taxon>
        <taxon>Actinomycetota</taxon>
        <taxon>Actinomycetes</taxon>
        <taxon>Pseudonocardiales</taxon>
        <taxon>Pseudonocardiaceae</taxon>
        <taxon>Saccharothrix</taxon>
    </lineage>
</organism>
<evidence type="ECO:0000313" key="2">
    <source>
        <dbReference type="Proteomes" id="UP000268727"/>
    </source>
</evidence>
<dbReference type="OrthoDB" id="3681149at2"/>
<comment type="caution">
    <text evidence="1">The sequence shown here is derived from an EMBL/GenBank/DDBJ whole genome shotgun (WGS) entry which is preliminary data.</text>
</comment>
<sequence>MADFETRLRERVEHVRLERSRGRRVAAEVMARLPEHRESWREQARAFARVAAAIGMAPRRVSVEHRSKKRFGMAWTTVVEHDVLFAEGGVAVTAAGDLVEVEGGEPLPLAGFLDEDGFSYDTLTACVYRADDRPHVEEVVGVRRGPRGLACCVTASGELVVVCDGGEGQAFLTFERRLAESLEKWA</sequence>
<gene>
    <name evidence="1" type="ORF">EDD40_6082</name>
</gene>
<dbReference type="RefSeq" id="WP_123745929.1">
    <property type="nucleotide sequence ID" value="NZ_RJKM01000001.1"/>
</dbReference>
<dbReference type="AlphaFoldDB" id="A0A3N1HDV5"/>
<name>A0A3N1HDV5_9PSEU</name>
<reference evidence="1 2" key="1">
    <citation type="submission" date="2018-11" db="EMBL/GenBank/DDBJ databases">
        <title>Sequencing the genomes of 1000 actinobacteria strains.</title>
        <authorList>
            <person name="Klenk H.-P."/>
        </authorList>
    </citation>
    <scope>NUCLEOTIDE SEQUENCE [LARGE SCALE GENOMIC DNA]</scope>
    <source>
        <strain evidence="1 2">DSM 44231</strain>
    </source>
</reference>
<accession>A0A3N1HDV5</accession>